<dbReference type="AlphaFoldDB" id="W8CA41"/>
<accession>W8CA41</accession>
<dbReference type="EMBL" id="GAMC01001604">
    <property type="protein sequence ID" value="JAC04952.1"/>
    <property type="molecule type" value="mRNA"/>
</dbReference>
<proteinExistence type="evidence at transcript level"/>
<evidence type="ECO:0000256" key="1">
    <source>
        <dbReference type="SAM" id="SignalP"/>
    </source>
</evidence>
<protein>
    <submittedName>
        <fullName evidence="2">Uncharacterized protein</fullName>
    </submittedName>
</protein>
<keyword evidence="1" id="KW-0732">Signal</keyword>
<feature type="signal peptide" evidence="1">
    <location>
        <begin position="1"/>
        <end position="22"/>
    </location>
</feature>
<sequence length="218" mass="25403">MKLPLEAYILILTFNCVYLAKCKRESRIADYYNTEEVFNDYDDSIYPEDEEDFDHIDLPEDCKILQYYVLRRKCNDLYPEDVAENYRDPFVSAHDQYAVFHFTDDGVENYFLTFHHSALFHCDEIEVRGVVNFVCTNASGTQHHIKMRSGYMQCLSYKSDMVDELLAACSSDMNKSSNFTALHYANVLSSLRSDCNVHAMIHRWLLLGLAALVISFEY</sequence>
<feature type="chain" id="PRO_5004907126" evidence="1">
    <location>
        <begin position="23"/>
        <end position="218"/>
    </location>
</feature>
<reference evidence="2" key="1">
    <citation type="submission" date="2013-07" db="EMBL/GenBank/DDBJ databases">
        <authorList>
            <person name="Geib S."/>
        </authorList>
    </citation>
    <scope>NUCLEOTIDE SEQUENCE</scope>
</reference>
<reference evidence="2" key="2">
    <citation type="journal article" date="2014" name="BMC Genomics">
        <title>A genomic perspective to assessing quality of mass-reared SIT flies used in Mediterranean fruit fly (Ceratitis capitata) eradication in California.</title>
        <authorList>
            <person name="Calla B."/>
            <person name="Hall B."/>
            <person name="Hou S."/>
            <person name="Geib S.M."/>
        </authorList>
    </citation>
    <scope>NUCLEOTIDE SEQUENCE</scope>
</reference>
<name>W8CA41_CERCA</name>
<organism evidence="2">
    <name type="scientific">Ceratitis capitata</name>
    <name type="common">Mediterranean fruit fly</name>
    <name type="synonym">Tephritis capitata</name>
    <dbReference type="NCBI Taxonomy" id="7213"/>
    <lineage>
        <taxon>Eukaryota</taxon>
        <taxon>Metazoa</taxon>
        <taxon>Ecdysozoa</taxon>
        <taxon>Arthropoda</taxon>
        <taxon>Hexapoda</taxon>
        <taxon>Insecta</taxon>
        <taxon>Pterygota</taxon>
        <taxon>Neoptera</taxon>
        <taxon>Endopterygota</taxon>
        <taxon>Diptera</taxon>
        <taxon>Brachycera</taxon>
        <taxon>Muscomorpha</taxon>
        <taxon>Tephritoidea</taxon>
        <taxon>Tephritidae</taxon>
        <taxon>Ceratitis</taxon>
        <taxon>Ceratitis</taxon>
    </lineage>
</organism>
<evidence type="ECO:0000313" key="2">
    <source>
        <dbReference type="EMBL" id="JAC04952.1"/>
    </source>
</evidence>